<accession>A0A6N2R6Q2</accession>
<dbReference type="AlphaFoldDB" id="A0A6N2R6Q2"/>
<protein>
    <submittedName>
        <fullName evidence="1">Uncharacterized protein</fullName>
    </submittedName>
</protein>
<reference evidence="1" key="1">
    <citation type="submission" date="2019-11" db="EMBL/GenBank/DDBJ databases">
        <authorList>
            <person name="Feng L."/>
        </authorList>
    </citation>
    <scope>NUCLEOTIDE SEQUENCE</scope>
    <source>
        <strain evidence="1">BfaecisLFYP10</strain>
    </source>
</reference>
<proteinExistence type="predicted"/>
<sequence length="171" mass="19704">MPYHLAACNKDEPISCGERTPKKEPTDKFKVVWNILIDNEISINEIFIGNKYLGVPDWPCNGHPPHIFPGGTFPQSAFATSFDREMTNDKHPINVYTDFSEPYIATIEYPNGIAYMQFLKDILESDECRKCKGHIPKLHKFRVEQTKEVSNIKLFFPDNERLGETIEQIVN</sequence>
<name>A0A6N2R6Q2_9BACE</name>
<dbReference type="RefSeq" id="WP_010536463.1">
    <property type="nucleotide sequence ID" value="NZ_CACRSZ010000004.1"/>
</dbReference>
<evidence type="ECO:0000313" key="1">
    <source>
        <dbReference type="EMBL" id="VYS75791.1"/>
    </source>
</evidence>
<organism evidence="1">
    <name type="scientific">Bacteroides faecis</name>
    <dbReference type="NCBI Taxonomy" id="674529"/>
    <lineage>
        <taxon>Bacteria</taxon>
        <taxon>Pseudomonadati</taxon>
        <taxon>Bacteroidota</taxon>
        <taxon>Bacteroidia</taxon>
        <taxon>Bacteroidales</taxon>
        <taxon>Bacteroidaceae</taxon>
        <taxon>Bacteroides</taxon>
    </lineage>
</organism>
<gene>
    <name evidence="1" type="ORF">BFLFYP10_05094</name>
</gene>
<dbReference type="EMBL" id="CACRSZ010000004">
    <property type="protein sequence ID" value="VYS75791.1"/>
    <property type="molecule type" value="Genomic_DNA"/>
</dbReference>